<dbReference type="PANTHER" id="PTHR43842">
    <property type="entry name" value="PROPIONYL-COA CARBOXYLASE BETA CHAIN"/>
    <property type="match status" value="1"/>
</dbReference>
<dbReference type="InterPro" id="IPR051047">
    <property type="entry name" value="AccD/PCCB"/>
</dbReference>
<evidence type="ECO:0000259" key="3">
    <source>
        <dbReference type="PROSITE" id="PS50989"/>
    </source>
</evidence>
<dbReference type="EMBL" id="SSTI01000003">
    <property type="protein sequence ID" value="THG40895.1"/>
    <property type="molecule type" value="Genomic_DNA"/>
</dbReference>
<evidence type="ECO:0000313" key="5">
    <source>
        <dbReference type="Proteomes" id="UP000308038"/>
    </source>
</evidence>
<comment type="caution">
    <text evidence="4">The sequence shown here is derived from an EMBL/GenBank/DDBJ whole genome shotgun (WGS) entry which is preliminary data.</text>
</comment>
<organism evidence="4 5">
    <name type="scientific">Sphingomonas olei</name>
    <dbReference type="NCBI Taxonomy" id="1886787"/>
    <lineage>
        <taxon>Bacteria</taxon>
        <taxon>Pseudomonadati</taxon>
        <taxon>Pseudomonadota</taxon>
        <taxon>Alphaproteobacteria</taxon>
        <taxon>Sphingomonadales</taxon>
        <taxon>Sphingomonadaceae</taxon>
        <taxon>Sphingomonas</taxon>
    </lineage>
</organism>
<dbReference type="PROSITE" id="PS50989">
    <property type="entry name" value="COA_CT_CTER"/>
    <property type="match status" value="1"/>
</dbReference>
<evidence type="ECO:0000259" key="2">
    <source>
        <dbReference type="PROSITE" id="PS50980"/>
    </source>
</evidence>
<feature type="region of interest" description="Disordered" evidence="1">
    <location>
        <begin position="467"/>
        <end position="493"/>
    </location>
</feature>
<proteinExistence type="predicted"/>
<keyword evidence="5" id="KW-1185">Reference proteome</keyword>
<dbReference type="PANTHER" id="PTHR43842:SF2">
    <property type="entry name" value="PROPIONYL-COA CARBOXYLASE BETA CHAIN, MITOCHONDRIAL"/>
    <property type="match status" value="1"/>
</dbReference>
<evidence type="ECO:0000313" key="4">
    <source>
        <dbReference type="EMBL" id="THG40895.1"/>
    </source>
</evidence>
<feature type="domain" description="CoA carboxyltransferase C-terminal" evidence="3">
    <location>
        <begin position="244"/>
        <end position="465"/>
    </location>
</feature>
<dbReference type="InterPro" id="IPR011763">
    <property type="entry name" value="COA_CT_C"/>
</dbReference>
<reference evidence="4 5" key="1">
    <citation type="submission" date="2019-04" db="EMBL/GenBank/DDBJ databases">
        <title>Microbes associate with the intestines of laboratory mice.</title>
        <authorList>
            <person name="Navarre W."/>
            <person name="Wong E."/>
            <person name="Huang K.C."/>
            <person name="Tropini C."/>
            <person name="Ng K."/>
            <person name="Yu B."/>
        </authorList>
    </citation>
    <scope>NUCLEOTIDE SEQUENCE [LARGE SCALE GENOMIC DNA]</scope>
    <source>
        <strain evidence="4 5">NM83_B4-11</strain>
    </source>
</reference>
<gene>
    <name evidence="4" type="ORF">E5988_04680</name>
</gene>
<evidence type="ECO:0000256" key="1">
    <source>
        <dbReference type="SAM" id="MobiDB-lite"/>
    </source>
</evidence>
<sequence>MSGAAGEGHRPPDPLRARFAAAAAQHERHRLAACERLDTLLDEGTMMPIAVGAGVITAAGLVGGQRVMAFAQDVTDQGGIATADQAAHMAELLARAQAAQAPVVGLYDSGGLALDEAQAALAGQATILHALANGGRRRVPHLALVFGDAIGAAAFAPAMAHLTFMLERASRLYVSGPDVLRDATGELATAEALGGAMLHATTSGIADRIFADEIELLFAARMAIGLLVRDVAPSVDPATRVAAHLDTLVPADPAEPYDMRELVQAICDDRAWLELQPDRGGGMLCGIARIGGRSIGIMANQPIVAGGVIDRAGIAKATRLAALCATCRLPIVTLVDSPGLMPGAQEEAGGIVAAGAALLATVARADVPVITVVTRRATGPAWLMMAPRGAGGARFAWPTAEIAAMNAAGAARLLLRHGDDAVTREKVRDYAASIADPVNAVASGIVDAVIRPADTRGAIALALARHDAQGSGRSLPHPDPQGSGTLKERDRNG</sequence>
<name>A0ABY2QJ14_9SPHN</name>
<dbReference type="SUPFAM" id="SSF52096">
    <property type="entry name" value="ClpP/crotonase"/>
    <property type="match status" value="2"/>
</dbReference>
<dbReference type="InterPro" id="IPR034733">
    <property type="entry name" value="AcCoA_carboxyl_beta"/>
</dbReference>
<accession>A0ABY2QJ14</accession>
<dbReference type="InterPro" id="IPR029045">
    <property type="entry name" value="ClpP/crotonase-like_dom_sf"/>
</dbReference>
<dbReference type="Pfam" id="PF01039">
    <property type="entry name" value="Carboxyl_trans"/>
    <property type="match status" value="1"/>
</dbReference>
<protein>
    <submittedName>
        <fullName evidence="4">Methylmalonyl-CoA carboxyltransferase</fullName>
    </submittedName>
</protein>
<dbReference type="Proteomes" id="UP000308038">
    <property type="component" value="Unassembled WGS sequence"/>
</dbReference>
<dbReference type="PROSITE" id="PS50980">
    <property type="entry name" value="COA_CT_NTER"/>
    <property type="match status" value="1"/>
</dbReference>
<dbReference type="Gene3D" id="3.90.226.10">
    <property type="entry name" value="2-enoyl-CoA Hydratase, Chain A, domain 1"/>
    <property type="match status" value="2"/>
</dbReference>
<feature type="domain" description="CoA carboxyltransferase N-terminal" evidence="2">
    <location>
        <begin position="1"/>
        <end position="239"/>
    </location>
</feature>
<dbReference type="RefSeq" id="WP_136450902.1">
    <property type="nucleotide sequence ID" value="NZ_SSTI01000003.1"/>
</dbReference>
<dbReference type="InterPro" id="IPR011762">
    <property type="entry name" value="COA_CT_N"/>
</dbReference>